<organism evidence="1 2">
    <name type="scientific">Dendrothele bispora (strain CBS 962.96)</name>
    <dbReference type="NCBI Taxonomy" id="1314807"/>
    <lineage>
        <taxon>Eukaryota</taxon>
        <taxon>Fungi</taxon>
        <taxon>Dikarya</taxon>
        <taxon>Basidiomycota</taxon>
        <taxon>Agaricomycotina</taxon>
        <taxon>Agaricomycetes</taxon>
        <taxon>Agaricomycetidae</taxon>
        <taxon>Agaricales</taxon>
        <taxon>Agaricales incertae sedis</taxon>
        <taxon>Dendrothele</taxon>
    </lineage>
</organism>
<evidence type="ECO:0008006" key="3">
    <source>
        <dbReference type="Google" id="ProtNLM"/>
    </source>
</evidence>
<dbReference type="AlphaFoldDB" id="A0A4S8LI23"/>
<gene>
    <name evidence="1" type="ORF">K435DRAFT_866093</name>
</gene>
<protein>
    <recommendedName>
        <fullName evidence="3">F-box domain-containing protein</fullName>
    </recommendedName>
</protein>
<name>A0A4S8LI23_DENBC</name>
<evidence type="ECO:0000313" key="2">
    <source>
        <dbReference type="Proteomes" id="UP000297245"/>
    </source>
</evidence>
<reference evidence="1 2" key="1">
    <citation type="journal article" date="2019" name="Nat. Ecol. Evol.">
        <title>Megaphylogeny resolves global patterns of mushroom evolution.</title>
        <authorList>
            <person name="Varga T."/>
            <person name="Krizsan K."/>
            <person name="Foldi C."/>
            <person name="Dima B."/>
            <person name="Sanchez-Garcia M."/>
            <person name="Sanchez-Ramirez S."/>
            <person name="Szollosi G.J."/>
            <person name="Szarkandi J.G."/>
            <person name="Papp V."/>
            <person name="Albert L."/>
            <person name="Andreopoulos W."/>
            <person name="Angelini C."/>
            <person name="Antonin V."/>
            <person name="Barry K.W."/>
            <person name="Bougher N.L."/>
            <person name="Buchanan P."/>
            <person name="Buyck B."/>
            <person name="Bense V."/>
            <person name="Catcheside P."/>
            <person name="Chovatia M."/>
            <person name="Cooper J."/>
            <person name="Damon W."/>
            <person name="Desjardin D."/>
            <person name="Finy P."/>
            <person name="Geml J."/>
            <person name="Haridas S."/>
            <person name="Hughes K."/>
            <person name="Justo A."/>
            <person name="Karasinski D."/>
            <person name="Kautmanova I."/>
            <person name="Kiss B."/>
            <person name="Kocsube S."/>
            <person name="Kotiranta H."/>
            <person name="LaButti K.M."/>
            <person name="Lechner B.E."/>
            <person name="Liimatainen K."/>
            <person name="Lipzen A."/>
            <person name="Lukacs Z."/>
            <person name="Mihaltcheva S."/>
            <person name="Morgado L.N."/>
            <person name="Niskanen T."/>
            <person name="Noordeloos M.E."/>
            <person name="Ohm R.A."/>
            <person name="Ortiz-Santana B."/>
            <person name="Ovrebo C."/>
            <person name="Racz N."/>
            <person name="Riley R."/>
            <person name="Savchenko A."/>
            <person name="Shiryaev A."/>
            <person name="Soop K."/>
            <person name="Spirin V."/>
            <person name="Szebenyi C."/>
            <person name="Tomsovsky M."/>
            <person name="Tulloss R.E."/>
            <person name="Uehling J."/>
            <person name="Grigoriev I.V."/>
            <person name="Vagvolgyi C."/>
            <person name="Papp T."/>
            <person name="Martin F.M."/>
            <person name="Miettinen O."/>
            <person name="Hibbett D.S."/>
            <person name="Nagy L.G."/>
        </authorList>
    </citation>
    <scope>NUCLEOTIDE SEQUENCE [LARGE SCALE GENOMIC DNA]</scope>
    <source>
        <strain evidence="1 2">CBS 962.96</strain>
    </source>
</reference>
<dbReference type="Proteomes" id="UP000297245">
    <property type="component" value="Unassembled WGS sequence"/>
</dbReference>
<accession>A0A4S8LI23</accession>
<dbReference type="EMBL" id="ML179402">
    <property type="protein sequence ID" value="THU88621.1"/>
    <property type="molecule type" value="Genomic_DNA"/>
</dbReference>
<evidence type="ECO:0000313" key="1">
    <source>
        <dbReference type="EMBL" id="THU88621.1"/>
    </source>
</evidence>
<keyword evidence="2" id="KW-1185">Reference proteome</keyword>
<sequence length="450" mass="49880">MDSSPHADVVCAVIDLSNYQPFLTSVSFTRSRAHSCAVNDIHGDAWVEHYSSHTFRPGISGRRIYCERTGPGRTVLPQPFSFIFGTSLLGERTLPKTGHVLVAKHKSSQTHLLQVVDVCADDLRTISDLLIALVAIPDWAFSLVATEHPIINDRRFLQPGPGAVTITRRIGVKTSAQCHCSFCHTLPLELVLLILLLLDASSLSSLLGTCRAHYHAVAAHLDFRICRLYRCVFGQVLPIVDIKSTLRSTGAFIHGSAAQSILQDGYVDFPREVFIATPVTTRRDWLQLLVRIPDTMSYHFKNFVTRVDGDPVERVRSTIFLPNGTIVNIQESSQASAFPLLLTQPMTSLACGVSYSSVFSLYPEQCVRRLTHPVFTRDGGPDSEHCLYGFARTERYDCEIGWRSSSGCHGVASMPLPVSGGDIPCLPYFGDYQWRKGTTCSVKNCKHLDR</sequence>
<proteinExistence type="predicted"/>